<dbReference type="EC" id="3.1.1.61" evidence="2"/>
<comment type="caution">
    <text evidence="7">The sequence shown here is derived from an EMBL/GenBank/DDBJ whole genome shotgun (WGS) entry which is preliminary data.</text>
</comment>
<dbReference type="Pfam" id="PF01339">
    <property type="entry name" value="CheB_methylest"/>
    <property type="match status" value="1"/>
</dbReference>
<feature type="domain" description="CheB-type methylesterase" evidence="6">
    <location>
        <begin position="82"/>
        <end position="265"/>
    </location>
</feature>
<dbReference type="SUPFAM" id="SSF52738">
    <property type="entry name" value="Methylesterase CheB, C-terminal domain"/>
    <property type="match status" value="1"/>
</dbReference>
<proteinExistence type="predicted"/>
<evidence type="ECO:0000256" key="1">
    <source>
        <dbReference type="ARBA" id="ARBA00022801"/>
    </source>
</evidence>
<feature type="region of interest" description="Disordered" evidence="5">
    <location>
        <begin position="410"/>
        <end position="436"/>
    </location>
</feature>
<dbReference type="PANTHER" id="PTHR42872">
    <property type="entry name" value="PROTEIN-GLUTAMATE METHYLESTERASE/PROTEIN-GLUTAMINE GLUTAMINASE"/>
    <property type="match status" value="1"/>
</dbReference>
<feature type="active site" evidence="4">
    <location>
        <position position="124"/>
    </location>
</feature>
<evidence type="ECO:0000313" key="8">
    <source>
        <dbReference type="Proteomes" id="UP001501490"/>
    </source>
</evidence>
<dbReference type="PROSITE" id="PS50122">
    <property type="entry name" value="CHEB"/>
    <property type="match status" value="1"/>
</dbReference>
<evidence type="ECO:0000256" key="2">
    <source>
        <dbReference type="ARBA" id="ARBA00039140"/>
    </source>
</evidence>
<keyword evidence="1 4" id="KW-0378">Hydrolase</keyword>
<evidence type="ECO:0000256" key="5">
    <source>
        <dbReference type="SAM" id="MobiDB-lite"/>
    </source>
</evidence>
<dbReference type="EMBL" id="BAABAB010000019">
    <property type="protein sequence ID" value="GAA3623858.1"/>
    <property type="molecule type" value="Genomic_DNA"/>
</dbReference>
<dbReference type="CDD" id="cd16433">
    <property type="entry name" value="CheB"/>
    <property type="match status" value="1"/>
</dbReference>
<keyword evidence="4" id="KW-0145">Chemotaxis</keyword>
<dbReference type="InterPro" id="IPR000673">
    <property type="entry name" value="Sig_transdc_resp-reg_Me-estase"/>
</dbReference>
<reference evidence="8" key="1">
    <citation type="journal article" date="2019" name="Int. J. Syst. Evol. Microbiol.">
        <title>The Global Catalogue of Microorganisms (GCM) 10K type strain sequencing project: providing services to taxonomists for standard genome sequencing and annotation.</title>
        <authorList>
            <consortium name="The Broad Institute Genomics Platform"/>
            <consortium name="The Broad Institute Genome Sequencing Center for Infectious Disease"/>
            <person name="Wu L."/>
            <person name="Ma J."/>
        </authorList>
    </citation>
    <scope>NUCLEOTIDE SEQUENCE [LARGE SCALE GENOMIC DNA]</scope>
    <source>
        <strain evidence="8">JCM 16929</strain>
    </source>
</reference>
<dbReference type="Proteomes" id="UP001501490">
    <property type="component" value="Unassembled WGS sequence"/>
</dbReference>
<comment type="catalytic activity">
    <reaction evidence="3">
        <text>[protein]-L-glutamate 5-O-methyl ester + H2O = L-glutamyl-[protein] + methanol + H(+)</text>
        <dbReference type="Rhea" id="RHEA:23236"/>
        <dbReference type="Rhea" id="RHEA-COMP:10208"/>
        <dbReference type="Rhea" id="RHEA-COMP:10311"/>
        <dbReference type="ChEBI" id="CHEBI:15377"/>
        <dbReference type="ChEBI" id="CHEBI:15378"/>
        <dbReference type="ChEBI" id="CHEBI:17790"/>
        <dbReference type="ChEBI" id="CHEBI:29973"/>
        <dbReference type="ChEBI" id="CHEBI:82795"/>
        <dbReference type="EC" id="3.1.1.61"/>
    </reaction>
</comment>
<evidence type="ECO:0000256" key="3">
    <source>
        <dbReference type="ARBA" id="ARBA00048267"/>
    </source>
</evidence>
<feature type="active site" evidence="4">
    <location>
        <position position="97"/>
    </location>
</feature>
<dbReference type="PANTHER" id="PTHR42872:SF6">
    <property type="entry name" value="PROTEIN-GLUTAMATE METHYLESTERASE_PROTEIN-GLUTAMINE GLUTAMINASE"/>
    <property type="match status" value="1"/>
</dbReference>
<evidence type="ECO:0000256" key="4">
    <source>
        <dbReference type="PROSITE-ProRule" id="PRU00050"/>
    </source>
</evidence>
<accession>A0ABP7A2W1</accession>
<feature type="active site" evidence="4">
    <location>
        <position position="216"/>
    </location>
</feature>
<gene>
    <name evidence="7" type="ORF">GCM10022236_27760</name>
</gene>
<name>A0ABP7A2W1_9ACTN</name>
<keyword evidence="8" id="KW-1185">Reference proteome</keyword>
<sequence>MPTPSDRDGSPAVSSLQQRGCTAAGFETRRAGYLSVTVGRLPLPGSGLQGILINSEIGCQVLEDPFPVEVAERELATRYKTPGDTAVRRDVIVVGASAGGVESLRAFLSGLSPDLPATVLIVLHMPATGVSLLARILSRVGTIPVSAADGRAALAPGTAVVAPPDHHLVIVDDEFVLTRGPRENGHRPAVDVLFRSAARACGPRVMGVMLSGAMDDGTAGMIAIRQRGGLVLVQDPAEATYPSMPRSVLTHVGADHVGSAVELGALVSDLSRRVDVDSAAPQETPELLTVEVGVAEFDERAMAADERPGRPSGYGCPTCNGSLFEIEEGGLLRFRCRVGHAWSSVGLLVEQSEALDSALWMALRSLEEKAALSRQLADRAGERRNMLSRQRYLERAEEATRAASVVRQLLEEPMTTNPALDLDEEDGSPEELQHER</sequence>
<evidence type="ECO:0000259" key="6">
    <source>
        <dbReference type="PROSITE" id="PS50122"/>
    </source>
</evidence>
<protein>
    <recommendedName>
        <fullName evidence="2">protein-glutamate methylesterase</fullName>
        <ecNumber evidence="2">3.1.1.61</ecNumber>
    </recommendedName>
</protein>
<dbReference type="Gene3D" id="3.40.50.180">
    <property type="entry name" value="Methylesterase CheB, C-terminal domain"/>
    <property type="match status" value="1"/>
</dbReference>
<organism evidence="7 8">
    <name type="scientific">Microlunatus ginsengisoli</name>
    <dbReference type="NCBI Taxonomy" id="363863"/>
    <lineage>
        <taxon>Bacteria</taxon>
        <taxon>Bacillati</taxon>
        <taxon>Actinomycetota</taxon>
        <taxon>Actinomycetes</taxon>
        <taxon>Propionibacteriales</taxon>
        <taxon>Propionibacteriaceae</taxon>
        <taxon>Microlunatus</taxon>
    </lineage>
</organism>
<dbReference type="InterPro" id="IPR035909">
    <property type="entry name" value="CheB_C"/>
</dbReference>
<evidence type="ECO:0000313" key="7">
    <source>
        <dbReference type="EMBL" id="GAA3623858.1"/>
    </source>
</evidence>